<dbReference type="CDD" id="cd17319">
    <property type="entry name" value="MFS_ExuT_GudP_like"/>
    <property type="match status" value="1"/>
</dbReference>
<dbReference type="InterPro" id="IPR011701">
    <property type="entry name" value="MFS"/>
</dbReference>
<reference evidence="8 9" key="1">
    <citation type="submission" date="2018-08" db="EMBL/GenBank/DDBJ databases">
        <title>Recombination of ecologically and evolutionarily significant loci maintains genetic cohesion in the Pseudomonas syringae species complex.</title>
        <authorList>
            <person name="Dillon M."/>
            <person name="Thakur S."/>
            <person name="Almeida R.N.D."/>
            <person name="Weir B.S."/>
            <person name="Guttman D.S."/>
        </authorList>
    </citation>
    <scope>NUCLEOTIDE SEQUENCE [LARGE SCALE GENOMIC DNA]</scope>
    <source>
        <strain evidence="8 9">NCPPB2445</strain>
    </source>
</reference>
<dbReference type="GO" id="GO:0015134">
    <property type="term" value="F:hexuronate transmembrane transporter activity"/>
    <property type="evidence" value="ECO:0007669"/>
    <property type="project" value="TreeGrafter"/>
</dbReference>
<dbReference type="PANTHER" id="PTHR11662:SF285">
    <property type="entry name" value="HEXURONATE TRANSPORTER"/>
    <property type="match status" value="1"/>
</dbReference>
<dbReference type="PIRSF" id="PIRSF002808">
    <property type="entry name" value="Hexose_phosphate_transp"/>
    <property type="match status" value="1"/>
</dbReference>
<dbReference type="PROSITE" id="PS50850">
    <property type="entry name" value="MFS"/>
    <property type="match status" value="1"/>
</dbReference>
<dbReference type="Proteomes" id="UP000270661">
    <property type="component" value="Unassembled WGS sequence"/>
</dbReference>
<comment type="similarity">
    <text evidence="5">Belongs to the major facilitator superfamily. Phthalate permease family.</text>
</comment>
<feature type="transmembrane region" description="Helical" evidence="6">
    <location>
        <begin position="329"/>
        <end position="349"/>
    </location>
</feature>
<evidence type="ECO:0000313" key="9">
    <source>
        <dbReference type="Proteomes" id="UP000270661"/>
    </source>
</evidence>
<keyword evidence="2 6" id="KW-0812">Transmembrane</keyword>
<evidence type="ECO:0000256" key="2">
    <source>
        <dbReference type="ARBA" id="ARBA00022692"/>
    </source>
</evidence>
<feature type="transmembrane region" description="Helical" evidence="6">
    <location>
        <begin position="165"/>
        <end position="185"/>
    </location>
</feature>
<gene>
    <name evidence="8" type="ORF">ALQ77_00582</name>
</gene>
<feature type="transmembrane region" description="Helical" evidence="6">
    <location>
        <begin position="393"/>
        <end position="412"/>
    </location>
</feature>
<accession>A0A3M3EDA9</accession>
<keyword evidence="3 6" id="KW-1133">Transmembrane helix</keyword>
<dbReference type="PANTHER" id="PTHR11662">
    <property type="entry name" value="SOLUTE CARRIER FAMILY 17"/>
    <property type="match status" value="1"/>
</dbReference>
<dbReference type="EMBL" id="RBOJ01000090">
    <property type="protein sequence ID" value="RMM46709.1"/>
    <property type="molecule type" value="Genomic_DNA"/>
</dbReference>
<feature type="transmembrane region" description="Helical" evidence="6">
    <location>
        <begin position="102"/>
        <end position="122"/>
    </location>
</feature>
<dbReference type="InterPro" id="IPR036259">
    <property type="entry name" value="MFS_trans_sf"/>
</dbReference>
<comment type="caution">
    <text evidence="8">The sequence shown here is derived from an EMBL/GenBank/DDBJ whole genome shotgun (WGS) entry which is preliminary data.</text>
</comment>
<dbReference type="STRING" id="47879.AXG94_12980"/>
<evidence type="ECO:0000256" key="1">
    <source>
        <dbReference type="ARBA" id="ARBA00004141"/>
    </source>
</evidence>
<dbReference type="InterPro" id="IPR020846">
    <property type="entry name" value="MFS_dom"/>
</dbReference>
<evidence type="ECO:0000256" key="3">
    <source>
        <dbReference type="ARBA" id="ARBA00022989"/>
    </source>
</evidence>
<sequence length="434" mass="47236">MMKIKGIRWWMVGLVTAGLMVNYLARNTLSVAAPTLMSEMNISTEQYSHIVVAWQICYALMQPVAGYIIDAIGTKMGFAIFAFAWSIACAAAAMASGWQGLAFFRGLLGLTEAAGLPAAVKASTEWFPAKERSVAIGWFNIGSSVGAVLAPPLVVWAILNSGWELAFLIVGGLGIAWTFLWLVLYKHPRDQKRLSDTERDYIISGQEAHFQEQNPKKGSWKKIIASRNFYAIASARILSEPAWQTFNAWIPLYLMTERHMNIKEIAMFAWLPFLAADLGCVLGGYLSPFFHKYCKVSLFTSRKMVLLFGASCMVGPACIGLVDSPYTAIALLCIGGFAHQTLSGALYAITSDSFGKNEVATATGMGGMFGYLGAAAFTLLFGVMVTKIGYSPLFVLLAIFDVIAAFIVWTVARELKQQPATPAPLEPQALQPAV</sequence>
<comment type="subcellular location">
    <subcellularLocation>
        <location evidence="1">Membrane</location>
        <topology evidence="1">Multi-pass membrane protein</topology>
    </subcellularLocation>
</comment>
<dbReference type="Pfam" id="PF07690">
    <property type="entry name" value="MFS_1"/>
    <property type="match status" value="2"/>
</dbReference>
<evidence type="ECO:0000313" key="8">
    <source>
        <dbReference type="EMBL" id="RMM46709.1"/>
    </source>
</evidence>
<evidence type="ECO:0000256" key="4">
    <source>
        <dbReference type="ARBA" id="ARBA00023136"/>
    </source>
</evidence>
<feature type="transmembrane region" description="Helical" evidence="6">
    <location>
        <begin position="76"/>
        <end position="96"/>
    </location>
</feature>
<feature type="transmembrane region" description="Helical" evidence="6">
    <location>
        <begin position="265"/>
        <end position="285"/>
    </location>
</feature>
<evidence type="ECO:0000259" key="7">
    <source>
        <dbReference type="PROSITE" id="PS50850"/>
    </source>
</evidence>
<protein>
    <recommendedName>
        <fullName evidence="7">Major facilitator superfamily (MFS) profile domain-containing protein</fullName>
    </recommendedName>
</protein>
<organism evidence="8 9">
    <name type="scientific">Pseudomonas corrugata</name>
    <dbReference type="NCBI Taxonomy" id="47879"/>
    <lineage>
        <taxon>Bacteria</taxon>
        <taxon>Pseudomonadati</taxon>
        <taxon>Pseudomonadota</taxon>
        <taxon>Gammaproteobacteria</taxon>
        <taxon>Pseudomonadales</taxon>
        <taxon>Pseudomonadaceae</taxon>
        <taxon>Pseudomonas</taxon>
    </lineage>
</organism>
<feature type="transmembrane region" description="Helical" evidence="6">
    <location>
        <begin position="46"/>
        <end position="69"/>
    </location>
</feature>
<dbReference type="InterPro" id="IPR000849">
    <property type="entry name" value="Sugar_P_transporter"/>
</dbReference>
<feature type="transmembrane region" description="Helical" evidence="6">
    <location>
        <begin position="369"/>
        <end position="386"/>
    </location>
</feature>
<dbReference type="AlphaFoldDB" id="A0A3M3EDA9"/>
<proteinExistence type="inferred from homology"/>
<feature type="transmembrane region" description="Helical" evidence="6">
    <location>
        <begin position="7"/>
        <end position="26"/>
    </location>
</feature>
<evidence type="ECO:0000256" key="6">
    <source>
        <dbReference type="SAM" id="Phobius"/>
    </source>
</evidence>
<dbReference type="InterPro" id="IPR050382">
    <property type="entry name" value="MFS_Na/Anion_cotransporter"/>
</dbReference>
<keyword evidence="9" id="KW-1185">Reference proteome</keyword>
<keyword evidence="4 6" id="KW-0472">Membrane</keyword>
<dbReference type="GO" id="GO:0016020">
    <property type="term" value="C:membrane"/>
    <property type="evidence" value="ECO:0007669"/>
    <property type="project" value="UniProtKB-SubCell"/>
</dbReference>
<feature type="transmembrane region" description="Helical" evidence="6">
    <location>
        <begin position="134"/>
        <end position="159"/>
    </location>
</feature>
<feature type="transmembrane region" description="Helical" evidence="6">
    <location>
        <begin position="305"/>
        <end position="322"/>
    </location>
</feature>
<dbReference type="Gene3D" id="1.20.1250.20">
    <property type="entry name" value="MFS general substrate transporter like domains"/>
    <property type="match status" value="2"/>
</dbReference>
<evidence type="ECO:0000256" key="5">
    <source>
        <dbReference type="ARBA" id="ARBA00038514"/>
    </source>
</evidence>
<name>A0A3M3EDA9_9PSED</name>
<dbReference type="SUPFAM" id="SSF103473">
    <property type="entry name" value="MFS general substrate transporter"/>
    <property type="match status" value="1"/>
</dbReference>
<feature type="domain" description="Major facilitator superfamily (MFS) profile" evidence="7">
    <location>
        <begin position="11"/>
        <end position="416"/>
    </location>
</feature>